<proteinExistence type="predicted"/>
<dbReference type="SUPFAM" id="SSF56935">
    <property type="entry name" value="Porins"/>
    <property type="match status" value="1"/>
</dbReference>
<evidence type="ECO:0008006" key="3">
    <source>
        <dbReference type="Google" id="ProtNLM"/>
    </source>
</evidence>
<accession>A0A1H5X761</accession>
<keyword evidence="2" id="KW-1185">Reference proteome</keyword>
<gene>
    <name evidence="1" type="ORF">SAMN05421751_11014</name>
</gene>
<organism evidence="1 2">
    <name type="scientific">Jhaorihella thermophila</name>
    <dbReference type="NCBI Taxonomy" id="488547"/>
    <lineage>
        <taxon>Bacteria</taxon>
        <taxon>Pseudomonadati</taxon>
        <taxon>Pseudomonadota</taxon>
        <taxon>Alphaproteobacteria</taxon>
        <taxon>Rhodobacterales</taxon>
        <taxon>Paracoccaceae</taxon>
        <taxon>Jhaorihella</taxon>
    </lineage>
</organism>
<sequence>MSVEPGQLAGGGVFSVCFCLPLVGGYVKVSDLFRCGLLCLSLTAQGVSAQSPVGTNLAYSDGMFDRQNDVTNKIPLALRARASGDLGTGRLYLGGRFVGTVIREDTNTAGKFPILSRFPASHSTGTSDTYGVINEISLGATLTLPMVTAYAQGEYSELIFPGQSDVQLRKYWLAVGDLGQSPFYAAIGRKTVNFGDFSSYAPFTHNHSAHYFWAQTRDPLLELGYVTDRTEIALSLIREHRGFRVLNSPDNDGGYENFAVNFRHRLDLSGGLALRLGAGFLRGTIYDSTIAHHPPNSGVNRIWNGAWDVNATLSAARFDVMGEFTRTEHAWPATGHKVSALTVQGRYRTELFSRPALWSLAASRGVQGASGTEWEKMDQVVLGLQVQAAPNVSLGAEYVFNEGFVPLIMPTVVADSGVRSHTFIVGARLTF</sequence>
<dbReference type="AlphaFoldDB" id="A0A1H5X761"/>
<reference evidence="1 2" key="1">
    <citation type="submission" date="2016-10" db="EMBL/GenBank/DDBJ databases">
        <authorList>
            <person name="de Groot N.N."/>
        </authorList>
    </citation>
    <scope>NUCLEOTIDE SEQUENCE [LARGE SCALE GENOMIC DNA]</scope>
    <source>
        <strain evidence="1 2">DSM 23413</strain>
    </source>
</reference>
<evidence type="ECO:0000313" key="1">
    <source>
        <dbReference type="EMBL" id="SEG07588.1"/>
    </source>
</evidence>
<protein>
    <recommendedName>
        <fullName evidence="3">Porin</fullName>
    </recommendedName>
</protein>
<dbReference type="Proteomes" id="UP000236742">
    <property type="component" value="Unassembled WGS sequence"/>
</dbReference>
<name>A0A1H5X761_9RHOB</name>
<dbReference type="EMBL" id="FNVD01000010">
    <property type="protein sequence ID" value="SEG07588.1"/>
    <property type="molecule type" value="Genomic_DNA"/>
</dbReference>
<evidence type="ECO:0000313" key="2">
    <source>
        <dbReference type="Proteomes" id="UP000236742"/>
    </source>
</evidence>